<feature type="signal peptide" evidence="1">
    <location>
        <begin position="1"/>
        <end position="17"/>
    </location>
</feature>
<proteinExistence type="predicted"/>
<reference evidence="2" key="1">
    <citation type="submission" date="1997-11" db="EMBL/GenBank/DDBJ databases">
        <title>Plasmids of the red algae Gracilaria and Gracilariopsis (Gracilariales): Molecular characterization and cellular localization.</title>
        <authorList>
            <person name="Goff L.J."/>
            <person name="Moon D.A."/>
        </authorList>
    </citation>
    <scope>NUCLEOTIDE SEQUENCE</scope>
    <source>
        <plasmid evidence="2">Gch7220</plasmid>
    </source>
</reference>
<evidence type="ECO:0000256" key="1">
    <source>
        <dbReference type="SAM" id="SignalP"/>
    </source>
</evidence>
<name>O49030_AGACH</name>
<accession>O49030</accession>
<feature type="chain" id="PRO_5004159487" evidence="1">
    <location>
        <begin position="18"/>
        <end position="115"/>
    </location>
</feature>
<organism evidence="2">
    <name type="scientific">Agarophyton chilense</name>
    <name type="common">Red seaweed</name>
    <name type="synonym">Gracilaria chilensis</name>
    <dbReference type="NCBI Taxonomy" id="2510777"/>
    <lineage>
        <taxon>Eukaryota</taxon>
        <taxon>Rhodophyta</taxon>
        <taxon>Florideophyceae</taxon>
        <taxon>Rhodymeniophycidae</taxon>
        <taxon>Gracilariales</taxon>
        <taxon>Gracilariaceae</taxon>
        <taxon>Agarophyton</taxon>
    </lineage>
</organism>
<evidence type="ECO:0000313" key="2">
    <source>
        <dbReference type="EMBL" id="AAC04738.1"/>
    </source>
</evidence>
<keyword evidence="2" id="KW-0614">Plasmid</keyword>
<protein>
    <submittedName>
        <fullName evidence="2">Uncharacterized protein</fullName>
    </submittedName>
</protein>
<dbReference type="EMBL" id="AF034719">
    <property type="protein sequence ID" value="AAC04738.1"/>
    <property type="molecule type" value="Genomic_DNA"/>
</dbReference>
<dbReference type="AlphaFoldDB" id="O49030"/>
<geneLocation type="plasmid" evidence="2">
    <name>Gch7220</name>
</geneLocation>
<sequence length="115" mass="12732">MIKYFIFILNLLNPLEVFQINLSTYKNLSSSSLIAMVPPKGSFLSKQATNKLNPPGCSITSSTATKPDGSLETRETLTCTKVTIEKPSGSTHTCPRSSSKQYKKDQELIDKFIQN</sequence>
<keyword evidence="1" id="KW-0732">Signal</keyword>